<feature type="transmembrane region" description="Helical" evidence="1">
    <location>
        <begin position="160"/>
        <end position="183"/>
    </location>
</feature>
<reference evidence="3" key="2">
    <citation type="submission" date="2021-04" db="EMBL/GenBank/DDBJ databases">
        <authorList>
            <person name="Gilroy R."/>
        </authorList>
    </citation>
    <scope>NUCLEOTIDE SEQUENCE</scope>
    <source>
        <strain evidence="3">ChiSjej2B20-11307</strain>
    </source>
</reference>
<keyword evidence="1" id="KW-0472">Membrane</keyword>
<dbReference type="AlphaFoldDB" id="A0A9D2HA88"/>
<sequence>MLNFPSLPPHMRQASEKQKGKNWFVELLIFFLVFLIASILSGFLMIPGYVIAVISDSSIMELFLSGASSVEEYSRIAALIESSLPVTLSMLFANAGLILIAILFCVIFQKRKVSSMGFIKEKAGTQYLIGMGIGFLLFGAVTLINIMTGAMTIEGISKNFSFGVFLLFALGFAIQGMAEEVLCRGYFMVSVSRRYSVITAVLLNSLVFSLLHLANPGVSVAAIVNIVLFGVVLSLYFLRTGNIWGIGAIHSVWNFVQGNVFGMEVSGLDLSCTVFQSSTAPDKVFWNGGVFGAEGGFSTTIVLVAAVLILLFWRKRSGVTTRENEGILPHTENEADMRLG</sequence>
<feature type="transmembrane region" description="Helical" evidence="1">
    <location>
        <begin position="128"/>
        <end position="148"/>
    </location>
</feature>
<feature type="transmembrane region" description="Helical" evidence="1">
    <location>
        <begin position="295"/>
        <end position="313"/>
    </location>
</feature>
<dbReference type="Proteomes" id="UP000824223">
    <property type="component" value="Unassembled WGS sequence"/>
</dbReference>
<gene>
    <name evidence="3" type="ORF">H9798_04455</name>
</gene>
<feature type="domain" description="CAAX prenyl protease 2/Lysostaphin resistance protein A-like" evidence="2">
    <location>
        <begin position="164"/>
        <end position="256"/>
    </location>
</feature>
<dbReference type="EMBL" id="DXAK01000021">
    <property type="protein sequence ID" value="HJA06385.1"/>
    <property type="molecule type" value="Genomic_DNA"/>
</dbReference>
<feature type="transmembrane region" description="Helical" evidence="1">
    <location>
        <begin position="243"/>
        <end position="261"/>
    </location>
</feature>
<keyword evidence="3" id="KW-0378">Hydrolase</keyword>
<dbReference type="PANTHER" id="PTHR39430">
    <property type="entry name" value="MEMBRANE-ASSOCIATED PROTEASE-RELATED"/>
    <property type="match status" value="1"/>
</dbReference>
<dbReference type="PANTHER" id="PTHR39430:SF1">
    <property type="entry name" value="PROTEASE"/>
    <property type="match status" value="1"/>
</dbReference>
<dbReference type="GO" id="GO:0004175">
    <property type="term" value="F:endopeptidase activity"/>
    <property type="evidence" value="ECO:0007669"/>
    <property type="project" value="UniProtKB-ARBA"/>
</dbReference>
<dbReference type="GO" id="GO:0008237">
    <property type="term" value="F:metallopeptidase activity"/>
    <property type="evidence" value="ECO:0007669"/>
    <property type="project" value="UniProtKB-KW"/>
</dbReference>
<evidence type="ECO:0000313" key="4">
    <source>
        <dbReference type="Proteomes" id="UP000824223"/>
    </source>
</evidence>
<dbReference type="InterPro" id="IPR003675">
    <property type="entry name" value="Rce1/LyrA-like_dom"/>
</dbReference>
<feature type="transmembrane region" description="Helical" evidence="1">
    <location>
        <begin position="88"/>
        <end position="108"/>
    </location>
</feature>
<evidence type="ECO:0000313" key="3">
    <source>
        <dbReference type="EMBL" id="HJA06385.1"/>
    </source>
</evidence>
<protein>
    <submittedName>
        <fullName evidence="3">CPBP family intramembrane metalloprotease</fullName>
    </submittedName>
</protein>
<name>A0A9D2HA88_9FIRM</name>
<keyword evidence="3" id="KW-0645">Protease</keyword>
<keyword evidence="1" id="KW-1133">Transmembrane helix</keyword>
<reference evidence="3" key="1">
    <citation type="journal article" date="2021" name="PeerJ">
        <title>Extensive microbial diversity within the chicken gut microbiome revealed by metagenomics and culture.</title>
        <authorList>
            <person name="Gilroy R."/>
            <person name="Ravi A."/>
            <person name="Getino M."/>
            <person name="Pursley I."/>
            <person name="Horton D.L."/>
            <person name="Alikhan N.F."/>
            <person name="Baker D."/>
            <person name="Gharbi K."/>
            <person name="Hall N."/>
            <person name="Watson M."/>
            <person name="Adriaenssens E.M."/>
            <person name="Foster-Nyarko E."/>
            <person name="Jarju S."/>
            <person name="Secka A."/>
            <person name="Antonio M."/>
            <person name="Oren A."/>
            <person name="Chaudhuri R.R."/>
            <person name="La Ragione R."/>
            <person name="Hildebrand F."/>
            <person name="Pallen M.J."/>
        </authorList>
    </citation>
    <scope>NUCLEOTIDE SEQUENCE</scope>
    <source>
        <strain evidence="3">ChiSjej2B20-11307</strain>
    </source>
</reference>
<accession>A0A9D2HA88</accession>
<keyword evidence="1" id="KW-0812">Transmembrane</keyword>
<feature type="transmembrane region" description="Helical" evidence="1">
    <location>
        <begin position="220"/>
        <end position="238"/>
    </location>
</feature>
<evidence type="ECO:0000256" key="1">
    <source>
        <dbReference type="SAM" id="Phobius"/>
    </source>
</evidence>
<proteinExistence type="predicted"/>
<feature type="transmembrane region" description="Helical" evidence="1">
    <location>
        <begin position="27"/>
        <end position="54"/>
    </location>
</feature>
<keyword evidence="3" id="KW-0482">Metalloprotease</keyword>
<organism evidence="3 4">
    <name type="scientific">Candidatus Mediterraneibacter pullicola</name>
    <dbReference type="NCBI Taxonomy" id="2838682"/>
    <lineage>
        <taxon>Bacteria</taxon>
        <taxon>Bacillati</taxon>
        <taxon>Bacillota</taxon>
        <taxon>Clostridia</taxon>
        <taxon>Lachnospirales</taxon>
        <taxon>Lachnospiraceae</taxon>
        <taxon>Mediterraneibacter</taxon>
    </lineage>
</organism>
<dbReference type="GO" id="GO:0080120">
    <property type="term" value="P:CAAX-box protein maturation"/>
    <property type="evidence" value="ECO:0007669"/>
    <property type="project" value="UniProtKB-ARBA"/>
</dbReference>
<evidence type="ECO:0000259" key="2">
    <source>
        <dbReference type="Pfam" id="PF02517"/>
    </source>
</evidence>
<dbReference type="Pfam" id="PF02517">
    <property type="entry name" value="Rce1-like"/>
    <property type="match status" value="1"/>
</dbReference>
<feature type="transmembrane region" description="Helical" evidence="1">
    <location>
        <begin position="195"/>
        <end position="214"/>
    </location>
</feature>
<comment type="caution">
    <text evidence="3">The sequence shown here is derived from an EMBL/GenBank/DDBJ whole genome shotgun (WGS) entry which is preliminary data.</text>
</comment>